<proteinExistence type="predicted"/>
<dbReference type="Proteomes" id="UP000639643">
    <property type="component" value="Unassembled WGS sequence"/>
</dbReference>
<sequence length="287" mass="32170">MGVITSREGRSLGYLGDIERKMALLQEIHKHSQPRLERFPELGKASCCSMLLTLDVTALKWILDDLHGPGTKPTVTLKYLRESSIALPKLLSLFVKGHTSDSPVPRTKECRNETETEQVKKRDNQKCILTGTISTEVCHIFPSADSRFTQHIFLYLRSILNYIDTGVELLDLLEELKATTPITDSRRNMICLSPVTPYAVEIGTLHPRPHGPALEGMLADLPLDTDPRTRFKDPLDGIDAYDIKDGQVITVRADCQDDLPDYDILDLQAKLTTAWALTAGVDPREYD</sequence>
<dbReference type="OrthoDB" id="4839664at2759"/>
<evidence type="ECO:0008006" key="3">
    <source>
        <dbReference type="Google" id="ProtNLM"/>
    </source>
</evidence>
<dbReference type="AlphaFoldDB" id="A0A8H6NTW2"/>
<accession>A0A8H6NTW2</accession>
<name>A0A8H6NTW2_9PEZI</name>
<dbReference type="EMBL" id="WIGM01000073">
    <property type="protein sequence ID" value="KAF6842375.1"/>
    <property type="molecule type" value="Genomic_DNA"/>
</dbReference>
<evidence type="ECO:0000313" key="2">
    <source>
        <dbReference type="Proteomes" id="UP000639643"/>
    </source>
</evidence>
<keyword evidence="2" id="KW-1185">Reference proteome</keyword>
<comment type="caution">
    <text evidence="1">The sequence shown here is derived from an EMBL/GenBank/DDBJ whole genome shotgun (WGS) entry which is preliminary data.</text>
</comment>
<reference evidence="1" key="1">
    <citation type="journal article" date="2020" name="Phytopathology">
        <title>Genome Sequence Resources of Colletotrichum truncatum, C. plurivorum, C. musicola, and C. sojae: Four Species Pathogenic to Soybean (Glycine max).</title>
        <authorList>
            <person name="Rogerio F."/>
            <person name="Boufleur T.R."/>
            <person name="Ciampi-Guillardi M."/>
            <person name="Sukno S.A."/>
            <person name="Thon M.R."/>
            <person name="Massola Junior N.S."/>
            <person name="Baroncelli R."/>
        </authorList>
    </citation>
    <scope>NUCLEOTIDE SEQUENCE</scope>
    <source>
        <strain evidence="1">LFN0074</strain>
    </source>
</reference>
<evidence type="ECO:0000313" key="1">
    <source>
        <dbReference type="EMBL" id="KAF6842375.1"/>
    </source>
</evidence>
<protein>
    <recommendedName>
        <fullName evidence="3">HNH nuclease domain-containing protein</fullName>
    </recommendedName>
</protein>
<gene>
    <name evidence="1" type="ORF">CMUS01_03154</name>
</gene>
<organism evidence="1 2">
    <name type="scientific">Colletotrichum musicola</name>
    <dbReference type="NCBI Taxonomy" id="2175873"/>
    <lineage>
        <taxon>Eukaryota</taxon>
        <taxon>Fungi</taxon>
        <taxon>Dikarya</taxon>
        <taxon>Ascomycota</taxon>
        <taxon>Pezizomycotina</taxon>
        <taxon>Sordariomycetes</taxon>
        <taxon>Hypocreomycetidae</taxon>
        <taxon>Glomerellales</taxon>
        <taxon>Glomerellaceae</taxon>
        <taxon>Colletotrichum</taxon>
        <taxon>Colletotrichum orchidearum species complex</taxon>
    </lineage>
</organism>